<feature type="transmembrane region" description="Helical" evidence="9">
    <location>
        <begin position="102"/>
        <end position="127"/>
    </location>
</feature>
<comment type="subcellular location">
    <subcellularLocation>
        <location evidence="1">Cell membrane</location>
        <topology evidence="1">Multi-pass membrane protein</topology>
    </subcellularLocation>
</comment>
<sequence length="222" mass="24721">MFEPLMFMVVLWVVFAKVLGRATEDFLPFILVGLVMWQWIKSCISHGSNAILEAHQLILQVRLPPVVFPLVTILSDTVKFAIVLGILIAILLVLGYGRSPALLALPLVLIAELAFLAAVTLWLAAFVPFVPDLRFVAENVLVAMMFLSGIFYDATTLAPAIQEVFFLNPSAFLIKEAREVLLYSRWPDFVGLIEVTVVCTLLAVAAAALIQRLHRYYPKLPR</sequence>
<evidence type="ECO:0000256" key="7">
    <source>
        <dbReference type="ARBA" id="ARBA00023047"/>
    </source>
</evidence>
<dbReference type="Pfam" id="PF01061">
    <property type="entry name" value="ABC2_membrane"/>
    <property type="match status" value="1"/>
</dbReference>
<evidence type="ECO:0000256" key="5">
    <source>
        <dbReference type="ARBA" id="ARBA00022692"/>
    </source>
</evidence>
<dbReference type="GO" id="GO:0005886">
    <property type="term" value="C:plasma membrane"/>
    <property type="evidence" value="ECO:0007669"/>
    <property type="project" value="UniProtKB-SubCell"/>
</dbReference>
<protein>
    <submittedName>
        <fullName evidence="11">ABC transporter permease</fullName>
    </submittedName>
</protein>
<evidence type="ECO:0000256" key="4">
    <source>
        <dbReference type="ARBA" id="ARBA00022475"/>
    </source>
</evidence>
<evidence type="ECO:0000313" key="11">
    <source>
        <dbReference type="EMBL" id="MBD8524896.1"/>
    </source>
</evidence>
<evidence type="ECO:0000256" key="9">
    <source>
        <dbReference type="SAM" id="Phobius"/>
    </source>
</evidence>
<keyword evidence="4" id="KW-1003">Cell membrane</keyword>
<feature type="transmembrane region" description="Helical" evidence="9">
    <location>
        <begin position="189"/>
        <end position="210"/>
    </location>
</feature>
<accession>A0AAW3ZFT1</accession>
<dbReference type="GO" id="GO:0140359">
    <property type="term" value="F:ABC-type transporter activity"/>
    <property type="evidence" value="ECO:0007669"/>
    <property type="project" value="InterPro"/>
</dbReference>
<keyword evidence="8 9" id="KW-0472">Membrane</keyword>
<feature type="transmembrane region" description="Helical" evidence="9">
    <location>
        <begin position="139"/>
        <end position="161"/>
    </location>
</feature>
<proteinExistence type="inferred from homology"/>
<dbReference type="Proteomes" id="UP000613768">
    <property type="component" value="Unassembled WGS sequence"/>
</dbReference>
<dbReference type="AlphaFoldDB" id="A0AAW3ZFT1"/>
<feature type="domain" description="ABC-2 type transporter transmembrane" evidence="10">
    <location>
        <begin position="2"/>
        <end position="180"/>
    </location>
</feature>
<organism evidence="11 12">
    <name type="scientific">Pseudomarimonas arenosa</name>
    <dbReference type="NCBI Taxonomy" id="2774145"/>
    <lineage>
        <taxon>Bacteria</taxon>
        <taxon>Pseudomonadati</taxon>
        <taxon>Pseudomonadota</taxon>
        <taxon>Gammaproteobacteria</taxon>
        <taxon>Lysobacterales</taxon>
        <taxon>Lysobacteraceae</taxon>
        <taxon>Pseudomarimonas</taxon>
    </lineage>
</organism>
<feature type="transmembrane region" description="Helical" evidence="9">
    <location>
        <begin position="65"/>
        <end position="96"/>
    </location>
</feature>
<evidence type="ECO:0000256" key="2">
    <source>
        <dbReference type="ARBA" id="ARBA00007783"/>
    </source>
</evidence>
<dbReference type="GO" id="GO:0015920">
    <property type="term" value="P:lipopolysaccharide transport"/>
    <property type="evidence" value="ECO:0007669"/>
    <property type="project" value="TreeGrafter"/>
</dbReference>
<dbReference type="PANTHER" id="PTHR30413">
    <property type="entry name" value="INNER MEMBRANE TRANSPORT PERMEASE"/>
    <property type="match status" value="1"/>
</dbReference>
<evidence type="ECO:0000259" key="10">
    <source>
        <dbReference type="Pfam" id="PF01061"/>
    </source>
</evidence>
<comment type="caution">
    <text evidence="11">The sequence shown here is derived from an EMBL/GenBank/DDBJ whole genome shotgun (WGS) entry which is preliminary data.</text>
</comment>
<comment type="similarity">
    <text evidence="2">Belongs to the ABC-2 integral membrane protein family.</text>
</comment>
<dbReference type="EMBL" id="JACYTR010000005">
    <property type="protein sequence ID" value="MBD8524896.1"/>
    <property type="molecule type" value="Genomic_DNA"/>
</dbReference>
<evidence type="ECO:0000256" key="1">
    <source>
        <dbReference type="ARBA" id="ARBA00004651"/>
    </source>
</evidence>
<evidence type="ECO:0000256" key="8">
    <source>
        <dbReference type="ARBA" id="ARBA00023136"/>
    </source>
</evidence>
<dbReference type="GO" id="GO:0015774">
    <property type="term" value="P:polysaccharide transport"/>
    <property type="evidence" value="ECO:0007669"/>
    <property type="project" value="UniProtKB-KW"/>
</dbReference>
<keyword evidence="12" id="KW-1185">Reference proteome</keyword>
<keyword evidence="7" id="KW-0762">Sugar transport</keyword>
<keyword evidence="7" id="KW-0625">Polysaccharide transport</keyword>
<evidence type="ECO:0000256" key="6">
    <source>
        <dbReference type="ARBA" id="ARBA00022989"/>
    </source>
</evidence>
<gene>
    <name evidence="11" type="ORF">IFO71_03985</name>
</gene>
<evidence type="ECO:0000256" key="3">
    <source>
        <dbReference type="ARBA" id="ARBA00022448"/>
    </source>
</evidence>
<evidence type="ECO:0000313" key="12">
    <source>
        <dbReference type="Proteomes" id="UP000613768"/>
    </source>
</evidence>
<dbReference type="PANTHER" id="PTHR30413:SF10">
    <property type="entry name" value="CAPSULE POLYSACCHARIDE EXPORT INNER-MEMBRANE PROTEIN CTRC"/>
    <property type="match status" value="1"/>
</dbReference>
<name>A0AAW3ZFT1_9GAMM</name>
<dbReference type="InterPro" id="IPR013525">
    <property type="entry name" value="ABC2_TM"/>
</dbReference>
<keyword evidence="5 9" id="KW-0812">Transmembrane</keyword>
<keyword evidence="3" id="KW-0813">Transport</keyword>
<reference evidence="11 12" key="1">
    <citation type="submission" date="2020-09" db="EMBL/GenBank/DDBJ databases">
        <title>Pseudoxanthomonas sp. CAU 1598 isolated from sand of Yaerae Beach.</title>
        <authorList>
            <person name="Kim W."/>
        </authorList>
    </citation>
    <scope>NUCLEOTIDE SEQUENCE [LARGE SCALE GENOMIC DNA]</scope>
    <source>
        <strain evidence="11 12">CAU 1598</strain>
    </source>
</reference>
<keyword evidence="6 9" id="KW-1133">Transmembrane helix</keyword>